<proteinExistence type="predicted"/>
<dbReference type="InterPro" id="IPR001387">
    <property type="entry name" value="Cro/C1-type_HTH"/>
</dbReference>
<dbReference type="Pfam" id="PF13443">
    <property type="entry name" value="HTH_26"/>
    <property type="match status" value="1"/>
</dbReference>
<evidence type="ECO:0000259" key="1">
    <source>
        <dbReference type="PROSITE" id="PS50943"/>
    </source>
</evidence>
<protein>
    <recommendedName>
        <fullName evidence="1">HTH cro/C1-type domain-containing protein</fullName>
    </recommendedName>
</protein>
<sequence length="87" mass="9701">MNGGDYMKNNLSIMMGKERISVTKLSKKIKVSPTTLYNLYHEKTDNPDTKTVMTLCDFFGVTPNEFFGIEGKGGDENAKNKTTTVTN</sequence>
<name>A0ABN0PDE5_STASI</name>
<dbReference type="InterPro" id="IPR010982">
    <property type="entry name" value="Lambda_DNA-bd_dom_sf"/>
</dbReference>
<reference evidence="2 3" key="1">
    <citation type="journal article" date="2013" name="Genome Announc.">
        <title>Draft Genome Sequence of Staphylococcus simulans UMC-CNS-990, Isolated from a Case of Chronic Bovine Mastitis.</title>
        <authorList>
            <person name="Calcutt M.J."/>
            <person name="Foecking M.F."/>
            <person name="Hsieh H.Y."/>
            <person name="Perry J."/>
            <person name="Stewart G.C."/>
            <person name="Middleton J.R."/>
        </authorList>
    </citation>
    <scope>NUCLEOTIDE SEQUENCE [LARGE SCALE GENOMIC DNA]</scope>
    <source>
        <strain evidence="2 3">UMC-CNS-990</strain>
    </source>
</reference>
<dbReference type="EMBL" id="AXDY01000004">
    <property type="protein sequence ID" value="ERS93593.1"/>
    <property type="molecule type" value="Genomic_DNA"/>
</dbReference>
<evidence type="ECO:0000313" key="3">
    <source>
        <dbReference type="Proteomes" id="UP000017131"/>
    </source>
</evidence>
<evidence type="ECO:0000313" key="2">
    <source>
        <dbReference type="EMBL" id="ERS93593.1"/>
    </source>
</evidence>
<dbReference type="SUPFAM" id="SSF47413">
    <property type="entry name" value="lambda repressor-like DNA-binding domains"/>
    <property type="match status" value="1"/>
</dbReference>
<comment type="caution">
    <text evidence="2">The sequence shown here is derived from an EMBL/GenBank/DDBJ whole genome shotgun (WGS) entry which is preliminary data.</text>
</comment>
<feature type="domain" description="HTH cro/C1-type" evidence="1">
    <location>
        <begin position="20"/>
        <end position="66"/>
    </location>
</feature>
<organism evidence="2 3">
    <name type="scientific">Staphylococcus simulans UMC-CNS-990</name>
    <dbReference type="NCBI Taxonomy" id="1405498"/>
    <lineage>
        <taxon>Bacteria</taxon>
        <taxon>Bacillati</taxon>
        <taxon>Bacillota</taxon>
        <taxon>Bacilli</taxon>
        <taxon>Bacillales</taxon>
        <taxon>Staphylococcaceae</taxon>
        <taxon>Staphylococcus</taxon>
    </lineage>
</organism>
<accession>A0ABN0PDE5</accession>
<dbReference type="PROSITE" id="PS50943">
    <property type="entry name" value="HTH_CROC1"/>
    <property type="match status" value="1"/>
</dbReference>
<gene>
    <name evidence="2" type="ORF">SSIM_05185</name>
</gene>
<keyword evidence="3" id="KW-1185">Reference proteome</keyword>
<dbReference type="SMART" id="SM00530">
    <property type="entry name" value="HTH_XRE"/>
    <property type="match status" value="1"/>
</dbReference>
<dbReference type="Proteomes" id="UP000017131">
    <property type="component" value="Unassembled WGS sequence"/>
</dbReference>
<dbReference type="Gene3D" id="1.10.260.40">
    <property type="entry name" value="lambda repressor-like DNA-binding domains"/>
    <property type="match status" value="1"/>
</dbReference>